<keyword evidence="9" id="KW-1185">Reference proteome</keyword>
<sequence>MMDRRKICVSLGAMTIAAMARPGVALAAKSAWPIPPQQPVQPREVGNFGHKRIDNYAWMRPKDWHAVLRDPTTLDPPIRAAIDAETAYADAMLAPSQPLQAALLQRAEAVGNSATSPLEVEDGGYLYYQRAAPGSEYPVYARKPKAGGAEQILLDAGAQAKGKTFYGLHWAGPFHSPDQKMFGWAEDLTGSGIFSIRVREIATGKMRVTDIDAGHGSFAFDAGGRYLFWVGRDDSGHPNSVWRRDMQTGADVKVHAESDPAFFIQLRTTASGGFVVIQMLNGAQTEVMLVPASDPTAKPILVEPRAPDLRYDVDHWNDQLVILTDVDGAIDMKIMTVPVATPGRAQWKPWVPHIAGRFIAAIHPFRDHLVREEWRDANPRLVVMDKKGGERDVGFDEPAYALFAPHGQGWDAPALAFTYQSPRTPPQPSRLMLASGTAAPARATTINPAYDPAHYVVERLEAVAPDGERVPITLLRSKAARRDGKAPLFLYGYGSYGATVPAEFDAASIALVDQGWSYAIAHVRGGAEKGSHWWRSVLKTGKKKTFTDFIACAEHLIAEGYTAKGRIVSHGYSAGGLLMGAIYTMRPDLWAGVIAQVPFVDPLNTMDAFETHPLGLTALPIWGDPRVPEEYAYIASYSPYDQLKPAAYPALLTTSSLADERVAFYEPLKFTVRARAVTTGGHPIMTKISSIGGHMGASGSKAVRQQQAMFQAFAIWAADDKWGIVPQR</sequence>
<proteinExistence type="inferred from homology"/>
<dbReference type="PRINTS" id="PR00862">
    <property type="entry name" value="PROLIGOPTASE"/>
</dbReference>
<comment type="caution">
    <text evidence="8">The sequence shown here is derived from an EMBL/GenBank/DDBJ whole genome shotgun (WGS) entry which is preliminary data.</text>
</comment>
<gene>
    <name evidence="8" type="ORF">FHS49_002904</name>
</gene>
<accession>A0A7W9AJM9</accession>
<keyword evidence="4" id="KW-0720">Serine protease</keyword>
<dbReference type="EMBL" id="JACIJC010000004">
    <property type="protein sequence ID" value="MBB5686880.1"/>
    <property type="molecule type" value="Genomic_DNA"/>
</dbReference>
<evidence type="ECO:0000256" key="3">
    <source>
        <dbReference type="ARBA" id="ARBA00022801"/>
    </source>
</evidence>
<evidence type="ECO:0000256" key="4">
    <source>
        <dbReference type="ARBA" id="ARBA00022825"/>
    </source>
</evidence>
<dbReference type="InterPro" id="IPR023302">
    <property type="entry name" value="Pept_S9A_N"/>
</dbReference>
<evidence type="ECO:0000256" key="5">
    <source>
        <dbReference type="SAM" id="SignalP"/>
    </source>
</evidence>
<dbReference type="PANTHER" id="PTHR11757">
    <property type="entry name" value="PROTEASE FAMILY S9A OLIGOPEPTIDASE"/>
    <property type="match status" value="1"/>
</dbReference>
<dbReference type="Proteomes" id="UP000549617">
    <property type="component" value="Unassembled WGS sequence"/>
</dbReference>
<keyword evidence="3 8" id="KW-0378">Hydrolase</keyword>
<dbReference type="Gene3D" id="3.40.50.1820">
    <property type="entry name" value="alpha/beta hydrolase"/>
    <property type="match status" value="1"/>
</dbReference>
<reference evidence="8 9" key="1">
    <citation type="submission" date="2020-08" db="EMBL/GenBank/DDBJ databases">
        <title>Genomic Encyclopedia of Type Strains, Phase IV (KMG-IV): sequencing the most valuable type-strain genomes for metagenomic binning, comparative biology and taxonomic classification.</title>
        <authorList>
            <person name="Goeker M."/>
        </authorList>
    </citation>
    <scope>NUCLEOTIDE SEQUENCE [LARGE SCALE GENOMIC DNA]</scope>
    <source>
        <strain evidence="8 9">DSM 25079</strain>
    </source>
</reference>
<dbReference type="InterPro" id="IPR001375">
    <property type="entry name" value="Peptidase_S9_cat"/>
</dbReference>
<evidence type="ECO:0000256" key="2">
    <source>
        <dbReference type="ARBA" id="ARBA00022670"/>
    </source>
</evidence>
<dbReference type="Pfam" id="PF00326">
    <property type="entry name" value="Peptidase_S9"/>
    <property type="match status" value="1"/>
</dbReference>
<dbReference type="EC" id="3.4.21.83" evidence="8"/>
<name>A0A7W9AJM9_9SPHN</name>
<comment type="similarity">
    <text evidence="1">Belongs to the peptidase S9A family.</text>
</comment>
<feature type="signal peptide" evidence="5">
    <location>
        <begin position="1"/>
        <end position="27"/>
    </location>
</feature>
<evidence type="ECO:0000259" key="7">
    <source>
        <dbReference type="Pfam" id="PF02897"/>
    </source>
</evidence>
<dbReference type="InterPro" id="IPR029058">
    <property type="entry name" value="AB_hydrolase_fold"/>
</dbReference>
<dbReference type="Gene3D" id="2.130.10.120">
    <property type="entry name" value="Prolyl oligopeptidase, N-terminal domain"/>
    <property type="match status" value="1"/>
</dbReference>
<dbReference type="SUPFAM" id="SSF50993">
    <property type="entry name" value="Peptidase/esterase 'gauge' domain"/>
    <property type="match status" value="1"/>
</dbReference>
<evidence type="ECO:0000256" key="1">
    <source>
        <dbReference type="ARBA" id="ARBA00005228"/>
    </source>
</evidence>
<evidence type="ECO:0000313" key="8">
    <source>
        <dbReference type="EMBL" id="MBB5686880.1"/>
    </source>
</evidence>
<dbReference type="AlphaFoldDB" id="A0A7W9AJM9"/>
<organism evidence="8 9">
    <name type="scientific">Sphingobium boeckii</name>
    <dbReference type="NCBI Taxonomy" id="1082345"/>
    <lineage>
        <taxon>Bacteria</taxon>
        <taxon>Pseudomonadati</taxon>
        <taxon>Pseudomonadota</taxon>
        <taxon>Alphaproteobacteria</taxon>
        <taxon>Sphingomonadales</taxon>
        <taxon>Sphingomonadaceae</taxon>
        <taxon>Sphingobium</taxon>
    </lineage>
</organism>
<dbReference type="PANTHER" id="PTHR11757:SF19">
    <property type="entry name" value="PROLYL ENDOPEPTIDASE-LIKE"/>
    <property type="match status" value="1"/>
</dbReference>
<dbReference type="InterPro" id="IPR051543">
    <property type="entry name" value="Serine_Peptidase_S9A"/>
</dbReference>
<evidence type="ECO:0000313" key="9">
    <source>
        <dbReference type="Proteomes" id="UP000549617"/>
    </source>
</evidence>
<protein>
    <submittedName>
        <fullName evidence="8">Oligopeptidase B</fullName>
        <ecNumber evidence="8">3.4.21.83</ecNumber>
    </submittedName>
</protein>
<keyword evidence="2" id="KW-0645">Protease</keyword>
<feature type="chain" id="PRO_5030762524" evidence="5">
    <location>
        <begin position="28"/>
        <end position="728"/>
    </location>
</feature>
<dbReference type="GO" id="GO:0006508">
    <property type="term" value="P:proteolysis"/>
    <property type="evidence" value="ECO:0007669"/>
    <property type="project" value="UniProtKB-KW"/>
</dbReference>
<keyword evidence="5" id="KW-0732">Signal</keyword>
<dbReference type="RefSeq" id="WP_184019707.1">
    <property type="nucleotide sequence ID" value="NZ_JACIJC010000004.1"/>
</dbReference>
<dbReference type="InterPro" id="IPR002470">
    <property type="entry name" value="Peptidase_S9A"/>
</dbReference>
<feature type="domain" description="Peptidase S9A N-terminal" evidence="7">
    <location>
        <begin position="46"/>
        <end position="440"/>
    </location>
</feature>
<dbReference type="GO" id="GO:0004252">
    <property type="term" value="F:serine-type endopeptidase activity"/>
    <property type="evidence" value="ECO:0007669"/>
    <property type="project" value="UniProtKB-EC"/>
</dbReference>
<dbReference type="Pfam" id="PF02897">
    <property type="entry name" value="Peptidase_S9_N"/>
    <property type="match status" value="1"/>
</dbReference>
<feature type="domain" description="Peptidase S9 prolyl oligopeptidase catalytic" evidence="6">
    <location>
        <begin position="504"/>
        <end position="715"/>
    </location>
</feature>
<dbReference type="SUPFAM" id="SSF53474">
    <property type="entry name" value="alpha/beta-Hydrolases"/>
    <property type="match status" value="1"/>
</dbReference>
<evidence type="ECO:0000259" key="6">
    <source>
        <dbReference type="Pfam" id="PF00326"/>
    </source>
</evidence>